<evidence type="ECO:0000313" key="1">
    <source>
        <dbReference type="EMBL" id="CAI9291647.1"/>
    </source>
</evidence>
<proteinExistence type="predicted"/>
<sequence>MLTSASTKVIEESTKATQASNNKFFEHMDKVLLLQTEVKEFMANFRTSSDKSTEFMNKVIKGFSSLKHEKKAPSKIQADIKLDNVDLNSTITTQLDILKVHLAAENKIMVVLAEQTQKAKALTKKLKNAKSKVARLQ</sequence>
<organism evidence="1 2">
    <name type="scientific">Lactuca saligna</name>
    <name type="common">Willowleaf lettuce</name>
    <dbReference type="NCBI Taxonomy" id="75948"/>
    <lineage>
        <taxon>Eukaryota</taxon>
        <taxon>Viridiplantae</taxon>
        <taxon>Streptophyta</taxon>
        <taxon>Embryophyta</taxon>
        <taxon>Tracheophyta</taxon>
        <taxon>Spermatophyta</taxon>
        <taxon>Magnoliopsida</taxon>
        <taxon>eudicotyledons</taxon>
        <taxon>Gunneridae</taxon>
        <taxon>Pentapetalae</taxon>
        <taxon>asterids</taxon>
        <taxon>campanulids</taxon>
        <taxon>Asterales</taxon>
        <taxon>Asteraceae</taxon>
        <taxon>Cichorioideae</taxon>
        <taxon>Cichorieae</taxon>
        <taxon>Lactucinae</taxon>
        <taxon>Lactuca</taxon>
    </lineage>
</organism>
<keyword evidence="2" id="KW-1185">Reference proteome</keyword>
<protein>
    <submittedName>
        <fullName evidence="1">Uncharacterized protein</fullName>
    </submittedName>
</protein>
<accession>A0AA35ZGP3</accession>
<name>A0AA35ZGP3_LACSI</name>
<gene>
    <name evidence="1" type="ORF">LSALG_LOCUS30771</name>
</gene>
<dbReference type="AlphaFoldDB" id="A0AA35ZGP3"/>
<evidence type="ECO:0000313" key="2">
    <source>
        <dbReference type="Proteomes" id="UP001177003"/>
    </source>
</evidence>
<dbReference type="Proteomes" id="UP001177003">
    <property type="component" value="Chromosome 6"/>
</dbReference>
<dbReference type="EMBL" id="OX465082">
    <property type="protein sequence ID" value="CAI9291647.1"/>
    <property type="molecule type" value="Genomic_DNA"/>
</dbReference>
<reference evidence="1" key="1">
    <citation type="submission" date="2023-04" db="EMBL/GenBank/DDBJ databases">
        <authorList>
            <person name="Vijverberg K."/>
            <person name="Xiong W."/>
            <person name="Schranz E."/>
        </authorList>
    </citation>
    <scope>NUCLEOTIDE SEQUENCE</scope>
</reference>